<dbReference type="GO" id="GO:0003700">
    <property type="term" value="F:DNA-binding transcription factor activity"/>
    <property type="evidence" value="ECO:0007669"/>
    <property type="project" value="InterPro"/>
</dbReference>
<comment type="caution">
    <text evidence="5">The sequence shown here is derived from an EMBL/GenBank/DDBJ whole genome shotgun (WGS) entry which is preliminary data.</text>
</comment>
<dbReference type="InterPro" id="IPR051011">
    <property type="entry name" value="Metal_resp_trans_reg"/>
</dbReference>
<dbReference type="PANTHER" id="PTHR43132:SF8">
    <property type="entry name" value="HTH-TYPE TRANSCRIPTIONAL REGULATOR KMTR"/>
    <property type="match status" value="1"/>
</dbReference>
<feature type="domain" description="HTH arsR-type" evidence="4">
    <location>
        <begin position="222"/>
        <end position="297"/>
    </location>
</feature>
<evidence type="ECO:0000313" key="6">
    <source>
        <dbReference type="Proteomes" id="UP001143474"/>
    </source>
</evidence>
<dbReference type="InterPro" id="IPR036390">
    <property type="entry name" value="WH_DNA-bd_sf"/>
</dbReference>
<dbReference type="PRINTS" id="PR00778">
    <property type="entry name" value="HTHARSR"/>
</dbReference>
<dbReference type="GO" id="GO:0003677">
    <property type="term" value="F:DNA binding"/>
    <property type="evidence" value="ECO:0007669"/>
    <property type="project" value="UniProtKB-KW"/>
</dbReference>
<dbReference type="Gene3D" id="1.10.10.10">
    <property type="entry name" value="Winged helix-like DNA-binding domain superfamily/Winged helix DNA-binding domain"/>
    <property type="match status" value="1"/>
</dbReference>
<evidence type="ECO:0000313" key="5">
    <source>
        <dbReference type="EMBL" id="GLK12350.1"/>
    </source>
</evidence>
<keyword evidence="3" id="KW-0804">Transcription</keyword>
<proteinExistence type="predicted"/>
<reference evidence="5" key="1">
    <citation type="journal article" date="2014" name="Int. J. Syst. Evol. Microbiol.">
        <title>Complete genome sequence of Corynebacterium casei LMG S-19264T (=DSM 44701T), isolated from a smear-ripened cheese.</title>
        <authorList>
            <consortium name="US DOE Joint Genome Institute (JGI-PGF)"/>
            <person name="Walter F."/>
            <person name="Albersmeier A."/>
            <person name="Kalinowski J."/>
            <person name="Ruckert C."/>
        </authorList>
    </citation>
    <scope>NUCLEOTIDE SEQUENCE</scope>
    <source>
        <strain evidence="5">VKM Ac-2007</strain>
    </source>
</reference>
<dbReference type="SMART" id="SM00418">
    <property type="entry name" value="HTH_ARSR"/>
    <property type="match status" value="1"/>
</dbReference>
<evidence type="ECO:0000256" key="2">
    <source>
        <dbReference type="ARBA" id="ARBA00023125"/>
    </source>
</evidence>
<dbReference type="InterPro" id="IPR036388">
    <property type="entry name" value="WH-like_DNA-bd_sf"/>
</dbReference>
<dbReference type="CDD" id="cd00090">
    <property type="entry name" value="HTH_ARSR"/>
    <property type="match status" value="1"/>
</dbReference>
<dbReference type="InterPro" id="IPR001845">
    <property type="entry name" value="HTH_ArsR_DNA-bd_dom"/>
</dbReference>
<dbReference type="InterPro" id="IPR011991">
    <property type="entry name" value="ArsR-like_HTH"/>
</dbReference>
<evidence type="ECO:0000259" key="4">
    <source>
        <dbReference type="SMART" id="SM00418"/>
    </source>
</evidence>
<sequence length="313" mass="34206">MNRIYFTVEDLAQTRIVTAKQSVAETLFAMELIRRGTGGAFFGAWHRSIRRRLGTRAHAMAVLARSARLGYELLPPAKGTSEPLELKLTSHWGGDTQLTALVNEFYKVALAPYGKPIHDYLEADRIFRGEVLLNGGVDALFSTLHPCVAWNAPVLEVDAPMGQDIHLEGRGLLIMPSLFLFDRLTVISSPDHPYAPPLLIYPTTLDKASASRIWNTPEASEQALSALVGNTRARILKSLTKSYTTSELGRLIGISAAAASQNTAILRQAGLITTRRKSNEVFHTLTPLGAALVQGQPFGDHQVRLEVESLVAS</sequence>
<dbReference type="AlphaFoldDB" id="A0A9W6I7E7"/>
<evidence type="ECO:0000256" key="3">
    <source>
        <dbReference type="ARBA" id="ARBA00023163"/>
    </source>
</evidence>
<dbReference type="Proteomes" id="UP001143474">
    <property type="component" value="Unassembled WGS sequence"/>
</dbReference>
<keyword evidence="1" id="KW-0805">Transcription regulation</keyword>
<accession>A0A9W6I7E7</accession>
<keyword evidence="6" id="KW-1185">Reference proteome</keyword>
<organism evidence="5 6">
    <name type="scientific">Streptosporangium carneum</name>
    <dbReference type="NCBI Taxonomy" id="47481"/>
    <lineage>
        <taxon>Bacteria</taxon>
        <taxon>Bacillati</taxon>
        <taxon>Actinomycetota</taxon>
        <taxon>Actinomycetes</taxon>
        <taxon>Streptosporangiales</taxon>
        <taxon>Streptosporangiaceae</taxon>
        <taxon>Streptosporangium</taxon>
    </lineage>
</organism>
<dbReference type="PANTHER" id="PTHR43132">
    <property type="entry name" value="ARSENICAL RESISTANCE OPERON REPRESSOR ARSR-RELATED"/>
    <property type="match status" value="1"/>
</dbReference>
<dbReference type="RefSeq" id="WP_271220681.1">
    <property type="nucleotide sequence ID" value="NZ_BAAAVD010000009.1"/>
</dbReference>
<dbReference type="EMBL" id="BSEV01000016">
    <property type="protein sequence ID" value="GLK12350.1"/>
    <property type="molecule type" value="Genomic_DNA"/>
</dbReference>
<reference evidence="5" key="2">
    <citation type="submission" date="2023-01" db="EMBL/GenBank/DDBJ databases">
        <authorList>
            <person name="Sun Q."/>
            <person name="Evtushenko L."/>
        </authorList>
    </citation>
    <scope>NUCLEOTIDE SEQUENCE</scope>
    <source>
        <strain evidence="5">VKM Ac-2007</strain>
    </source>
</reference>
<protein>
    <submittedName>
        <fullName evidence="5">Transcriptional regulator</fullName>
    </submittedName>
</protein>
<gene>
    <name evidence="5" type="ORF">GCM10017600_57600</name>
</gene>
<name>A0A9W6I7E7_9ACTN</name>
<dbReference type="SUPFAM" id="SSF46785">
    <property type="entry name" value="Winged helix' DNA-binding domain"/>
    <property type="match status" value="1"/>
</dbReference>
<keyword evidence="2" id="KW-0238">DNA-binding</keyword>
<evidence type="ECO:0000256" key="1">
    <source>
        <dbReference type="ARBA" id="ARBA00023015"/>
    </source>
</evidence>